<dbReference type="InParanoid" id="A0A4S2MLD3"/>
<sequence>MSATAGSTAGSSSFNHYQTASQDWERASHIAALFPGDPPSNRSPSSSIASTVAPGPSTPAKETDRVGILIRGTISGSEEYDEEHPTTTITLAAAGNDLVGGLHGSKGPLSFPPKTTAISAIDIPSESVEDTLGQRSALYQSSQSPKATNTTVQTPETINHPPLRKAQQQSNTSETPLQRGPSITEAKSQDRGIYSSQHAQKSGKPHDAIMVRVPLTLLMELRSKAAVYDRIISPPTAKLNKVDKTSNLPPAQTLTIQGLPKGLKLADLIHSVNAPGGVRFIRVVEEPRQKTNFAVVTFFSASAAEAYTRYASRHGFFTSQRVPEDTIPGPGETILGIQLAGQGHGKQSGVKRFWVLKTHIPAIQLILPSKAPSHSSDDDFVNDIDATIKAGATRSIRFKAGPKEVSRELEMFAEGAAVVVEGLSYFESQKDGQVTIVRFGGVGDAVIVRKYFGLRKGWEERVDWAKDICDKSVETLGWENLNKMDAEVSGDGRVLCDEKIEKKDLMEFSVSADSRSDLIDMSSRLDDA</sequence>
<dbReference type="EMBL" id="ML220150">
    <property type="protein sequence ID" value="TGZ77695.1"/>
    <property type="molecule type" value="Genomic_DNA"/>
</dbReference>
<name>A0A4S2MLD3_9PEZI</name>
<dbReference type="Proteomes" id="UP000298138">
    <property type="component" value="Unassembled WGS sequence"/>
</dbReference>
<accession>A0A4S2MLD3</accession>
<evidence type="ECO:0008006" key="4">
    <source>
        <dbReference type="Google" id="ProtNLM"/>
    </source>
</evidence>
<evidence type="ECO:0000256" key="1">
    <source>
        <dbReference type="SAM" id="MobiDB-lite"/>
    </source>
</evidence>
<dbReference type="GO" id="GO:0003676">
    <property type="term" value="F:nucleic acid binding"/>
    <property type="evidence" value="ECO:0007669"/>
    <property type="project" value="InterPro"/>
</dbReference>
<proteinExistence type="predicted"/>
<feature type="compositionally biased region" description="Low complexity" evidence="1">
    <location>
        <begin position="39"/>
        <end position="50"/>
    </location>
</feature>
<gene>
    <name evidence="2" type="ORF">EX30DRAFT_343912</name>
</gene>
<feature type="region of interest" description="Disordered" evidence="1">
    <location>
        <begin position="137"/>
        <end position="206"/>
    </location>
</feature>
<keyword evidence="3" id="KW-1185">Reference proteome</keyword>
<dbReference type="OrthoDB" id="10518399at2759"/>
<evidence type="ECO:0000313" key="3">
    <source>
        <dbReference type="Proteomes" id="UP000298138"/>
    </source>
</evidence>
<dbReference type="SUPFAM" id="SSF54928">
    <property type="entry name" value="RNA-binding domain, RBD"/>
    <property type="match status" value="1"/>
</dbReference>
<evidence type="ECO:0000313" key="2">
    <source>
        <dbReference type="EMBL" id="TGZ77695.1"/>
    </source>
</evidence>
<reference evidence="2 3" key="1">
    <citation type="submission" date="2019-04" db="EMBL/GenBank/DDBJ databases">
        <title>Comparative genomics and transcriptomics to analyze fruiting body development in filamentous ascomycetes.</title>
        <authorList>
            <consortium name="DOE Joint Genome Institute"/>
            <person name="Lutkenhaus R."/>
            <person name="Traeger S."/>
            <person name="Breuer J."/>
            <person name="Kuo A."/>
            <person name="Lipzen A."/>
            <person name="Pangilinan J."/>
            <person name="Dilworth D."/>
            <person name="Sandor L."/>
            <person name="Poggeler S."/>
            <person name="Barry K."/>
            <person name="Grigoriev I.V."/>
            <person name="Nowrousian M."/>
        </authorList>
    </citation>
    <scope>NUCLEOTIDE SEQUENCE [LARGE SCALE GENOMIC DNA]</scope>
    <source>
        <strain evidence="2 3">CBS 389.68</strain>
    </source>
</reference>
<organism evidence="2 3">
    <name type="scientific">Ascodesmis nigricans</name>
    <dbReference type="NCBI Taxonomy" id="341454"/>
    <lineage>
        <taxon>Eukaryota</taxon>
        <taxon>Fungi</taxon>
        <taxon>Dikarya</taxon>
        <taxon>Ascomycota</taxon>
        <taxon>Pezizomycotina</taxon>
        <taxon>Pezizomycetes</taxon>
        <taxon>Pezizales</taxon>
        <taxon>Ascodesmidaceae</taxon>
        <taxon>Ascodesmis</taxon>
    </lineage>
</organism>
<feature type="compositionally biased region" description="Polar residues" evidence="1">
    <location>
        <begin position="166"/>
        <end position="176"/>
    </location>
</feature>
<feature type="compositionally biased region" description="Low complexity" evidence="1">
    <location>
        <begin position="1"/>
        <end position="13"/>
    </location>
</feature>
<protein>
    <recommendedName>
        <fullName evidence="4">RRM domain-containing protein</fullName>
    </recommendedName>
</protein>
<dbReference type="AlphaFoldDB" id="A0A4S2MLD3"/>
<feature type="region of interest" description="Disordered" evidence="1">
    <location>
        <begin position="1"/>
        <end position="67"/>
    </location>
</feature>
<dbReference type="InterPro" id="IPR035979">
    <property type="entry name" value="RBD_domain_sf"/>
</dbReference>
<feature type="compositionally biased region" description="Polar residues" evidence="1">
    <location>
        <begin position="137"/>
        <end position="157"/>
    </location>
</feature>